<dbReference type="AlphaFoldDB" id="A0A3S5C0P2"/>
<reference evidence="1" key="1">
    <citation type="submission" date="2018-11" db="EMBL/GenBank/DDBJ databases">
        <authorList>
            <consortium name="Pathogen Informatics"/>
        </authorList>
    </citation>
    <scope>NUCLEOTIDE SEQUENCE</scope>
</reference>
<evidence type="ECO:0000313" key="1">
    <source>
        <dbReference type="EMBL" id="VEL27714.1"/>
    </source>
</evidence>
<name>A0A3S5C0P2_9PLAT</name>
<gene>
    <name evidence="1" type="ORF">PXEA_LOCUS21154</name>
</gene>
<organism evidence="1 2">
    <name type="scientific">Protopolystoma xenopodis</name>
    <dbReference type="NCBI Taxonomy" id="117903"/>
    <lineage>
        <taxon>Eukaryota</taxon>
        <taxon>Metazoa</taxon>
        <taxon>Spiralia</taxon>
        <taxon>Lophotrochozoa</taxon>
        <taxon>Platyhelminthes</taxon>
        <taxon>Monogenea</taxon>
        <taxon>Polyopisthocotylea</taxon>
        <taxon>Polystomatidea</taxon>
        <taxon>Polystomatidae</taxon>
        <taxon>Protopolystoma</taxon>
    </lineage>
</organism>
<sequence length="111" mass="12096">MIFIGAVAASLGLRTPTRCCIFNLLVTTPGGPEATAISLLNFCYKTQAVASGDLGPIPSGIGNGSRKACCEWREREAVQVVLHVLLAERPFNRFYARVLGGLLNHHRRFQL</sequence>
<keyword evidence="2" id="KW-1185">Reference proteome</keyword>
<dbReference type="EMBL" id="CAAALY010089322">
    <property type="protein sequence ID" value="VEL27714.1"/>
    <property type="molecule type" value="Genomic_DNA"/>
</dbReference>
<protein>
    <submittedName>
        <fullName evidence="1">Uncharacterized protein</fullName>
    </submittedName>
</protein>
<dbReference type="OrthoDB" id="10260961at2759"/>
<evidence type="ECO:0000313" key="2">
    <source>
        <dbReference type="Proteomes" id="UP000784294"/>
    </source>
</evidence>
<comment type="caution">
    <text evidence="1">The sequence shown here is derived from an EMBL/GenBank/DDBJ whole genome shotgun (WGS) entry which is preliminary data.</text>
</comment>
<accession>A0A3S5C0P2</accession>
<dbReference type="Proteomes" id="UP000784294">
    <property type="component" value="Unassembled WGS sequence"/>
</dbReference>
<proteinExistence type="predicted"/>